<protein>
    <submittedName>
        <fullName evidence="2">ATP-dependent DNA helicase RecQ</fullName>
    </submittedName>
</protein>
<evidence type="ECO:0000256" key="1">
    <source>
        <dbReference type="SAM" id="MobiDB-lite"/>
    </source>
</evidence>
<feature type="compositionally biased region" description="Basic and acidic residues" evidence="1">
    <location>
        <begin position="188"/>
        <end position="202"/>
    </location>
</feature>
<feature type="compositionally biased region" description="Gly residues" evidence="1">
    <location>
        <begin position="213"/>
        <end position="222"/>
    </location>
</feature>
<reference evidence="2" key="1">
    <citation type="submission" date="2020-02" db="EMBL/GenBank/DDBJ databases">
        <authorList>
            <person name="Meier V. D."/>
        </authorList>
    </citation>
    <scope>NUCLEOTIDE SEQUENCE</scope>
    <source>
        <strain evidence="2">AVDCRST_MAG38</strain>
    </source>
</reference>
<keyword evidence="2" id="KW-0067">ATP-binding</keyword>
<feature type="region of interest" description="Disordered" evidence="1">
    <location>
        <begin position="169"/>
        <end position="222"/>
    </location>
</feature>
<organism evidence="2">
    <name type="scientific">uncultured Solirubrobacteraceae bacterium</name>
    <dbReference type="NCBI Taxonomy" id="1162706"/>
    <lineage>
        <taxon>Bacteria</taxon>
        <taxon>Bacillati</taxon>
        <taxon>Actinomycetota</taxon>
        <taxon>Thermoleophilia</taxon>
        <taxon>Solirubrobacterales</taxon>
        <taxon>Solirubrobacteraceae</taxon>
        <taxon>environmental samples</taxon>
    </lineage>
</organism>
<feature type="compositionally biased region" description="Low complexity" evidence="1">
    <location>
        <begin position="25"/>
        <end position="34"/>
    </location>
</feature>
<feature type="non-terminal residue" evidence="2">
    <location>
        <position position="222"/>
    </location>
</feature>
<feature type="non-terminal residue" evidence="2">
    <location>
        <position position="1"/>
    </location>
</feature>
<feature type="compositionally biased region" description="Low complexity" evidence="1">
    <location>
        <begin position="178"/>
        <end position="187"/>
    </location>
</feature>
<dbReference type="AlphaFoldDB" id="A0A6J4R6L6"/>
<name>A0A6J4R6L6_9ACTN</name>
<feature type="compositionally biased region" description="Basic residues" evidence="1">
    <location>
        <begin position="35"/>
        <end position="58"/>
    </location>
</feature>
<gene>
    <name evidence="2" type="ORF">AVDCRST_MAG38-635</name>
</gene>
<keyword evidence="2" id="KW-0378">Hydrolase</keyword>
<keyword evidence="2" id="KW-0347">Helicase</keyword>
<keyword evidence="2" id="KW-0547">Nucleotide-binding</keyword>
<evidence type="ECO:0000313" key="2">
    <source>
        <dbReference type="EMBL" id="CAA9465741.1"/>
    </source>
</evidence>
<feature type="region of interest" description="Disordered" evidence="1">
    <location>
        <begin position="1"/>
        <end position="130"/>
    </location>
</feature>
<proteinExistence type="predicted"/>
<feature type="compositionally biased region" description="Low complexity" evidence="1">
    <location>
        <begin position="105"/>
        <end position="114"/>
    </location>
</feature>
<feature type="compositionally biased region" description="Basic residues" evidence="1">
    <location>
        <begin position="12"/>
        <end position="21"/>
    </location>
</feature>
<dbReference type="GO" id="GO:0004386">
    <property type="term" value="F:helicase activity"/>
    <property type="evidence" value="ECO:0007669"/>
    <property type="project" value="UniProtKB-KW"/>
</dbReference>
<dbReference type="EMBL" id="CADCVJ010000044">
    <property type="protein sequence ID" value="CAA9465741.1"/>
    <property type="molecule type" value="Genomic_DNA"/>
</dbReference>
<accession>A0A6J4R6L6</accession>
<sequence length="222" mass="24105">DGSVPAVVRQPRTGRWRRYRRRPDGCPCRPQPGLRLRRLPPRSTRGGRRGRGRPRRPRGHADRRGQVALLPAARAHARRPDDRRLAAGVAHAGPGRGARARTARLRGAGQRAAGHVGQPRDGRARGARRAPPALRRAGALLVAGVPRADPRRAGRALRRRRGALRLAVGPRLPPRLLPPGRRGPLARRAGDRRVDGDGDAPGRRRHRRAAGAAGPGQGLDRL</sequence>